<keyword evidence="6" id="KW-1185">Reference proteome</keyword>
<feature type="compositionally biased region" description="Polar residues" evidence="4">
    <location>
        <begin position="160"/>
        <end position="185"/>
    </location>
</feature>
<feature type="region of interest" description="Disordered" evidence="4">
    <location>
        <begin position="17"/>
        <end position="106"/>
    </location>
</feature>
<evidence type="ECO:0000256" key="3">
    <source>
        <dbReference type="ARBA" id="ARBA00022801"/>
    </source>
</evidence>
<evidence type="ECO:0000256" key="4">
    <source>
        <dbReference type="SAM" id="MobiDB-lite"/>
    </source>
</evidence>
<sequence length="704" mass="79257">MKISEISTIDKWVNCRKSEEKKIDGLPSLVSEHEEGADTTTVPPPRILRRKFSSNQGGSRRFDKVEPSNEPSSSGKRQRSPPETPEKGAAASRKRRRSSPLPAQFSAMDYIGEDNVDTLKAMGFTDDNEVRHALRLAKNDLSEAVSLLTRETSGLDARMTESNNSSVPLPSTSPTDAAQFAASTDTTDDSGPLPDSLEFPTTHLYELESRVLTSSWNVPFGPKESLARCLHAARCLAREKLCEGDDGCSRFMGNVLVEAFNKLLNSAEVQNRWNKETLDGILLMHLSLVAFVVERLAYLPIPINLLKILAQLFDPNSNYMQKTKLRYFQRDKWEEAFGSTENAYAVPRCDDSTPEYGFLLEVLNEFGSLGGFDRMLSLFNDDEHKIDAQGMYSLLHPLRLSAEFLNREKMNPILKPCVERALAYVNNLEENDLRSSNITSYVVDLIGCVGELGQLLWLTSVEQDELDQARLGFILRLLKSQHFGARMQALKEVSKLLDALVDPKKDRPVISSEKISSWLTDNRVLSVALEGNIDQSQYVDRLKTLLSFLGPRLSCQEVSKIWSLRKGRAAVAVDNVFTILAQAACKFKEPEFDHLIALILKNWSTEETRMKDRILFLLGQVGKETSFVYTHEKVAEVLWTLSHENGLEMPLVISALRAQLGVVNEHSKDGLREIYINKCMEDLTKKKHTMPAMWHLSELLESIK</sequence>
<dbReference type="PROSITE" id="PS50030">
    <property type="entry name" value="UBA"/>
    <property type="match status" value="1"/>
</dbReference>
<proteinExistence type="predicted"/>
<dbReference type="GO" id="GO:0006508">
    <property type="term" value="P:proteolysis"/>
    <property type="evidence" value="ECO:0007669"/>
    <property type="project" value="UniProtKB-KW"/>
</dbReference>
<feature type="region of interest" description="Disordered" evidence="4">
    <location>
        <begin position="155"/>
        <end position="195"/>
    </location>
</feature>
<dbReference type="InterPro" id="IPR015940">
    <property type="entry name" value="UBA"/>
</dbReference>
<accession>A0A914X6H0</accession>
<feature type="domain" description="UBA" evidence="5">
    <location>
        <begin position="110"/>
        <end position="151"/>
    </location>
</feature>
<dbReference type="GO" id="GO:0008233">
    <property type="term" value="F:peptidase activity"/>
    <property type="evidence" value="ECO:0007669"/>
    <property type="project" value="UniProtKB-KW"/>
</dbReference>
<dbReference type="Gene3D" id="1.10.8.10">
    <property type="entry name" value="DNA helicase RuvA subunit, C-terminal domain"/>
    <property type="match status" value="1"/>
</dbReference>
<reference evidence="7" key="1">
    <citation type="submission" date="2022-11" db="UniProtKB">
        <authorList>
            <consortium name="WormBaseParasite"/>
        </authorList>
    </citation>
    <scope>IDENTIFICATION</scope>
</reference>
<evidence type="ECO:0000256" key="2">
    <source>
        <dbReference type="ARBA" id="ARBA00022786"/>
    </source>
</evidence>
<dbReference type="Proteomes" id="UP000887566">
    <property type="component" value="Unplaced"/>
</dbReference>
<organism evidence="6 7">
    <name type="scientific">Plectus sambesii</name>
    <dbReference type="NCBI Taxonomy" id="2011161"/>
    <lineage>
        <taxon>Eukaryota</taxon>
        <taxon>Metazoa</taxon>
        <taxon>Ecdysozoa</taxon>
        <taxon>Nematoda</taxon>
        <taxon>Chromadorea</taxon>
        <taxon>Plectida</taxon>
        <taxon>Plectina</taxon>
        <taxon>Plectoidea</taxon>
        <taxon>Plectidae</taxon>
        <taxon>Plectus</taxon>
    </lineage>
</organism>
<protein>
    <submittedName>
        <fullName evidence="7">UBA domain-containing protein</fullName>
    </submittedName>
</protein>
<evidence type="ECO:0000259" key="5">
    <source>
        <dbReference type="PROSITE" id="PS50030"/>
    </source>
</evidence>
<dbReference type="Pfam" id="PF00627">
    <property type="entry name" value="UBA"/>
    <property type="match status" value="1"/>
</dbReference>
<dbReference type="InterPro" id="IPR009060">
    <property type="entry name" value="UBA-like_sf"/>
</dbReference>
<keyword evidence="1" id="KW-0645">Protease</keyword>
<keyword evidence="2" id="KW-0833">Ubl conjugation pathway</keyword>
<dbReference type="AlphaFoldDB" id="A0A914X6H0"/>
<evidence type="ECO:0000256" key="1">
    <source>
        <dbReference type="ARBA" id="ARBA00022670"/>
    </source>
</evidence>
<dbReference type="Pfam" id="PF25010">
    <property type="entry name" value="ARM_UBP24_USP9X-Y"/>
    <property type="match status" value="1"/>
</dbReference>
<dbReference type="InterPro" id="IPR056850">
    <property type="entry name" value="ARM_UBP34_24_USP9X_Y"/>
</dbReference>
<dbReference type="WBParaSite" id="PSAMB.scaffold6719size8918.g28987.t1">
    <property type="protein sequence ID" value="PSAMB.scaffold6719size8918.g28987.t1"/>
    <property type="gene ID" value="PSAMB.scaffold6719size8918.g28987"/>
</dbReference>
<dbReference type="SMART" id="SM00165">
    <property type="entry name" value="UBA"/>
    <property type="match status" value="1"/>
</dbReference>
<evidence type="ECO:0000313" key="7">
    <source>
        <dbReference type="WBParaSite" id="PSAMB.scaffold6719size8918.g28987.t1"/>
    </source>
</evidence>
<dbReference type="SUPFAM" id="SSF46934">
    <property type="entry name" value="UBA-like"/>
    <property type="match status" value="1"/>
</dbReference>
<name>A0A914X6H0_9BILA</name>
<keyword evidence="3" id="KW-0378">Hydrolase</keyword>
<evidence type="ECO:0000313" key="6">
    <source>
        <dbReference type="Proteomes" id="UP000887566"/>
    </source>
</evidence>